<evidence type="ECO:0000259" key="2">
    <source>
        <dbReference type="Pfam" id="PF03468"/>
    </source>
</evidence>
<name>A0A2Z6M0M0_TRISU</name>
<dbReference type="PANTHER" id="PTHR46619:SF4">
    <property type="entry name" value="XS DOMAIN-CONTAINING PROTEIN-RELATED"/>
    <property type="match status" value="1"/>
</dbReference>
<feature type="compositionally biased region" description="Basic and acidic residues" evidence="1">
    <location>
        <begin position="1"/>
        <end position="11"/>
    </location>
</feature>
<feature type="compositionally biased region" description="Polar residues" evidence="1">
    <location>
        <begin position="798"/>
        <end position="815"/>
    </location>
</feature>
<accession>A0A2Z6M0M0</accession>
<dbReference type="OrthoDB" id="777694at2759"/>
<dbReference type="InterPro" id="IPR038588">
    <property type="entry name" value="XS_domain_sf"/>
</dbReference>
<feature type="region of interest" description="Disordered" evidence="1">
    <location>
        <begin position="785"/>
        <end position="882"/>
    </location>
</feature>
<feature type="compositionally biased region" description="Low complexity" evidence="1">
    <location>
        <begin position="826"/>
        <end position="838"/>
    </location>
</feature>
<feature type="region of interest" description="Disordered" evidence="1">
    <location>
        <begin position="311"/>
        <end position="331"/>
    </location>
</feature>
<dbReference type="PANTHER" id="PTHR46619">
    <property type="entry name" value="RNA RECOGNITION MOTIF XS DOMAIN PROTEIN-RELATED"/>
    <property type="match status" value="1"/>
</dbReference>
<feature type="region of interest" description="Disordered" evidence="1">
    <location>
        <begin position="242"/>
        <end position="261"/>
    </location>
</feature>
<dbReference type="AlphaFoldDB" id="A0A2Z6M0M0"/>
<sequence>MQFRRGEEDHPAALSLSPKLRSHHRLDSGSDPFRRNRLDGLDRSPVQQRKLSPLKVDGVRRVSGGGGNKRGGDGFEGKDSDWHLSSRRSLRVQSRSPPVDRTRKRSHFDDGVGNRSSSPPPVGLRPRYEYSKTMDYCGVDDEKLDGKRVYLNREKDLIDSRLGGGKSIVDQRFLRSENEVGGSYRSTIPDISASEVSRYEEDGGHLPPPSRNVPTGRFDHERLHHREHLPVDKVPISASAASRYEEDGGHLPPPSRSKVPISASAASGYEEGVGHLPPPSRSAPTGRFEHERLHHREHLPVDKIPISASAASRYDEEGEHLPPPSRSVPTGRFEHERLHHREHLPVDKVPISSSAASRYEEDGEHLPPPSRSVPTGRFEHERLNHREYLPVDKVPITESHGGADKTMFHTRDVSYFKASPSYAKDFAGTSHLRDYGSSSMEMRRSDFLCSRGDCVCSLTSYDDQPRSGGKLAEGEGFSAHGQRPPIDASRGPEIGQRNITCDHRCDCSPSRIEHMDYFNSRLHTRAAQDEYLYQYDEIPRRVAPHGRLDYEHAVMEYDNRELSRQYNSHPDLDRTDKNEDYYYHGNQRRGIMHEHDYPASQNPKYVDYHDMRRTSLASKQGVGYSRSGYNHSEIGKRMPNDYEVSYLDAPDAGYQISSLRIEHESRRDGIPGFQQERFQSSPLPKHDSETYRQAVRVQEMNQDVGIHNHSDRLMKRKYYANEEIDGHDLRTMKSSKWGATEEYQDYYESEEWVDDEDMNMVYSYNNVGSNHKIYRKHKNKYNELENEEGFPSDKRISPQVSTGHVQRPSFRSQKYSSQYIRHHSKSSSSNWYKSQNFSRRNANQKQPKGWKKYHGHYENNHTTNDESYEDLASAAEPEPAEGSEEFVQMVHENFLTYSKTLNLNLSVQRRYQKQGKAGCLYCIVCGRSSSKEFMDTRSLVTHAFMSHKAGLRSKHLGLHKAICVMMGWDTAVPQDTVTWVPQVLPHAEALAQKEDLILWPPIVIIHNISMSDDNPQNWKVISMETIEAFIRGKGFVRGRIKLCLGKPSDQSTILVKFLGTFVGLGDAERIHKYLSDSNRGRAGYGRVKSEGVKNCNIRDTDQGDEVENFLYGYVAIAEDFEKLDFNSKNWSAVKSRKEIDDLDKDPVKTDERR</sequence>
<dbReference type="EMBL" id="DF973271">
    <property type="protein sequence ID" value="GAU23543.1"/>
    <property type="molecule type" value="Genomic_DNA"/>
</dbReference>
<dbReference type="Gene3D" id="3.30.70.2890">
    <property type="entry name" value="XS domain"/>
    <property type="match status" value="1"/>
</dbReference>
<keyword evidence="4" id="KW-1185">Reference proteome</keyword>
<evidence type="ECO:0000256" key="1">
    <source>
        <dbReference type="SAM" id="MobiDB-lite"/>
    </source>
</evidence>
<dbReference type="Pfam" id="PF03468">
    <property type="entry name" value="XS"/>
    <property type="match status" value="1"/>
</dbReference>
<feature type="compositionally biased region" description="Basic and acidic residues" evidence="1">
    <location>
        <begin position="70"/>
        <end position="84"/>
    </location>
</feature>
<organism evidence="3 4">
    <name type="scientific">Trifolium subterraneum</name>
    <name type="common">Subterranean clover</name>
    <dbReference type="NCBI Taxonomy" id="3900"/>
    <lineage>
        <taxon>Eukaryota</taxon>
        <taxon>Viridiplantae</taxon>
        <taxon>Streptophyta</taxon>
        <taxon>Embryophyta</taxon>
        <taxon>Tracheophyta</taxon>
        <taxon>Spermatophyta</taxon>
        <taxon>Magnoliopsida</taxon>
        <taxon>eudicotyledons</taxon>
        <taxon>Gunneridae</taxon>
        <taxon>Pentapetalae</taxon>
        <taxon>rosids</taxon>
        <taxon>fabids</taxon>
        <taxon>Fabales</taxon>
        <taxon>Fabaceae</taxon>
        <taxon>Papilionoideae</taxon>
        <taxon>50 kb inversion clade</taxon>
        <taxon>NPAAA clade</taxon>
        <taxon>Hologalegina</taxon>
        <taxon>IRL clade</taxon>
        <taxon>Trifolieae</taxon>
        <taxon>Trifolium</taxon>
    </lineage>
</organism>
<feature type="region of interest" description="Disordered" evidence="1">
    <location>
        <begin position="355"/>
        <end position="375"/>
    </location>
</feature>
<dbReference type="GO" id="GO:0031047">
    <property type="term" value="P:regulatory ncRNA-mediated gene silencing"/>
    <property type="evidence" value="ECO:0007669"/>
    <property type="project" value="InterPro"/>
</dbReference>
<dbReference type="Proteomes" id="UP000242715">
    <property type="component" value="Unassembled WGS sequence"/>
</dbReference>
<feature type="region of interest" description="Disordered" evidence="1">
    <location>
        <begin position="465"/>
        <end position="495"/>
    </location>
</feature>
<evidence type="ECO:0000313" key="4">
    <source>
        <dbReference type="Proteomes" id="UP000242715"/>
    </source>
</evidence>
<feature type="region of interest" description="Disordered" evidence="1">
    <location>
        <begin position="197"/>
        <end position="217"/>
    </location>
</feature>
<feature type="region of interest" description="Disordered" evidence="1">
    <location>
        <begin position="1"/>
        <end position="126"/>
    </location>
</feature>
<protein>
    <recommendedName>
        <fullName evidence="2">XS domain-containing protein</fullName>
    </recommendedName>
</protein>
<evidence type="ECO:0000313" key="3">
    <source>
        <dbReference type="EMBL" id="GAU23543.1"/>
    </source>
</evidence>
<reference evidence="4" key="1">
    <citation type="journal article" date="2017" name="Front. Plant Sci.">
        <title>Climate Clever Clovers: New Paradigm to Reduce the Environmental Footprint of Ruminants by Breeding Low Methanogenic Forages Utilizing Haplotype Variation.</title>
        <authorList>
            <person name="Kaur P."/>
            <person name="Appels R."/>
            <person name="Bayer P.E."/>
            <person name="Keeble-Gagnere G."/>
            <person name="Wang J."/>
            <person name="Hirakawa H."/>
            <person name="Shirasawa K."/>
            <person name="Vercoe P."/>
            <person name="Stefanova K."/>
            <person name="Durmic Z."/>
            <person name="Nichols P."/>
            <person name="Revell C."/>
            <person name="Isobe S.N."/>
            <person name="Edwards D."/>
            <person name="Erskine W."/>
        </authorList>
    </citation>
    <scope>NUCLEOTIDE SEQUENCE [LARGE SCALE GENOMIC DNA]</scope>
    <source>
        <strain evidence="4">cv. Daliak</strain>
    </source>
</reference>
<feature type="compositionally biased region" description="Basic and acidic residues" evidence="1">
    <location>
        <begin position="25"/>
        <end position="42"/>
    </location>
</feature>
<dbReference type="InterPro" id="IPR005380">
    <property type="entry name" value="XS_domain"/>
</dbReference>
<proteinExistence type="predicted"/>
<gene>
    <name evidence="3" type="ORF">TSUD_40210</name>
</gene>
<feature type="domain" description="XS" evidence="2">
    <location>
        <begin position="994"/>
        <end position="1121"/>
    </location>
</feature>